<dbReference type="SUPFAM" id="SSF53822">
    <property type="entry name" value="Periplasmic binding protein-like I"/>
    <property type="match status" value="1"/>
</dbReference>
<comment type="similarity">
    <text evidence="1">Belongs to the leucine-binding protein family.</text>
</comment>
<reference evidence="4 5" key="1">
    <citation type="submission" date="2018-06" db="EMBL/GenBank/DDBJ databases">
        <title>Genomic Encyclopedia of Type Strains, Phase IV (KMG-IV): sequencing the most valuable type-strain genomes for metagenomic binning, comparative biology and taxonomic classification.</title>
        <authorList>
            <person name="Goeker M."/>
        </authorList>
    </citation>
    <scope>NUCLEOTIDE SEQUENCE [LARGE SCALE GENOMIC DNA]</scope>
    <source>
        <strain evidence="4 5">DSM 44599</strain>
    </source>
</reference>
<keyword evidence="5" id="KW-1185">Reference proteome</keyword>
<dbReference type="InterPro" id="IPR028082">
    <property type="entry name" value="Peripla_BP_I"/>
</dbReference>
<dbReference type="Pfam" id="PF13458">
    <property type="entry name" value="Peripla_BP_6"/>
    <property type="match status" value="1"/>
</dbReference>
<dbReference type="AlphaFoldDB" id="A0A366DCL1"/>
<accession>A0A366DCL1</accession>
<dbReference type="RefSeq" id="WP_067504866.1">
    <property type="nucleotide sequence ID" value="NZ_CP107943.1"/>
</dbReference>
<dbReference type="PANTHER" id="PTHR47628">
    <property type="match status" value="1"/>
</dbReference>
<name>A0A366DCL1_9NOCA</name>
<evidence type="ECO:0000259" key="3">
    <source>
        <dbReference type="Pfam" id="PF13458"/>
    </source>
</evidence>
<evidence type="ECO:0000256" key="1">
    <source>
        <dbReference type="ARBA" id="ARBA00010062"/>
    </source>
</evidence>
<dbReference type="Gene3D" id="3.40.50.2300">
    <property type="match status" value="2"/>
</dbReference>
<organism evidence="4 5">
    <name type="scientific">Nocardia puris</name>
    <dbReference type="NCBI Taxonomy" id="208602"/>
    <lineage>
        <taxon>Bacteria</taxon>
        <taxon>Bacillati</taxon>
        <taxon>Actinomycetota</taxon>
        <taxon>Actinomycetes</taxon>
        <taxon>Mycobacteriales</taxon>
        <taxon>Nocardiaceae</taxon>
        <taxon>Nocardia</taxon>
    </lineage>
</organism>
<comment type="caution">
    <text evidence="4">The sequence shown here is derived from an EMBL/GenBank/DDBJ whole genome shotgun (WGS) entry which is preliminary data.</text>
</comment>
<protein>
    <submittedName>
        <fullName evidence="4">ABC-type branched-subunit amino acid transport system substrate-binding protein</fullName>
    </submittedName>
</protein>
<evidence type="ECO:0000313" key="4">
    <source>
        <dbReference type="EMBL" id="RBO86988.1"/>
    </source>
</evidence>
<gene>
    <name evidence="4" type="ORF">DFR74_112165</name>
</gene>
<dbReference type="PANTHER" id="PTHR47628:SF1">
    <property type="entry name" value="ALIPHATIC AMIDASE EXPRESSION-REGULATING PROTEIN"/>
    <property type="match status" value="1"/>
</dbReference>
<sequence length="350" mass="37394">MNAPVEIINIAPRTGAGAIVGPSCEAAAALAAAEMNEGTGILGREVCVTTIDGGGPPQRVADEVSALLATGMVHAITGIPMPENRSAVTRAAAGRAPCVFGVGHDGLDPELPGVFMIGEHPGIQTLVAVNWLYREFGARRWAVVASEYGWSRRITPALRTILAPTHEIVAEHFVPLGATAFDDVLGDPRLDDADGVILLLVGGDAARFNRAFTRAGRADRQFRTGPTIDENVLLAGGLDANRNIYVPSRVIPDRRCAGDRDLLDRYRRLHRGFAPTFSRFANGVYRSLHALRAVADATGSFDTTTMHRTLADRPVLESAVGTFTFRGDQIVTPTFLTRAAGADFETLDLM</sequence>
<evidence type="ECO:0000256" key="2">
    <source>
        <dbReference type="ARBA" id="ARBA00022729"/>
    </source>
</evidence>
<dbReference type="InterPro" id="IPR028081">
    <property type="entry name" value="Leu-bd"/>
</dbReference>
<keyword evidence="2" id="KW-0732">Signal</keyword>
<dbReference type="EMBL" id="QNRE01000012">
    <property type="protein sequence ID" value="RBO86988.1"/>
    <property type="molecule type" value="Genomic_DNA"/>
</dbReference>
<evidence type="ECO:0000313" key="5">
    <source>
        <dbReference type="Proteomes" id="UP000252586"/>
    </source>
</evidence>
<dbReference type="Proteomes" id="UP000252586">
    <property type="component" value="Unassembled WGS sequence"/>
</dbReference>
<dbReference type="STRING" id="1210090.GCA_001613185_01305"/>
<dbReference type="OrthoDB" id="4509280at2"/>
<feature type="domain" description="Leucine-binding protein" evidence="3">
    <location>
        <begin position="6"/>
        <end position="338"/>
    </location>
</feature>
<proteinExistence type="inferred from homology"/>